<sequence length="112" mass="12554">MKNLTCLMVLRPDGLVLTVKVSGDKIIADVHVANKSYDPDSQELLLEIHEKSYSQEFDLVGISWQPKCNEELLVKFLRVRIEKSAFRNFAKPIIQLAQKIAELNGGSKQAAA</sequence>
<proteinExistence type="predicted"/>
<name>A0A0G1LVB4_9BACT</name>
<dbReference type="EMBL" id="LCIT01000002">
    <property type="protein sequence ID" value="KKT63634.1"/>
    <property type="molecule type" value="Genomic_DNA"/>
</dbReference>
<dbReference type="Proteomes" id="UP000033945">
    <property type="component" value="Unassembled WGS sequence"/>
</dbReference>
<comment type="caution">
    <text evidence="1">The sequence shown here is derived from an EMBL/GenBank/DDBJ whole genome shotgun (WGS) entry which is preliminary data.</text>
</comment>
<evidence type="ECO:0000313" key="2">
    <source>
        <dbReference type="Proteomes" id="UP000033945"/>
    </source>
</evidence>
<organism evidence="1 2">
    <name type="scientific">Candidatus Giovannonibacteria bacterium GW2011_GWA2_44_26</name>
    <dbReference type="NCBI Taxonomy" id="1618648"/>
    <lineage>
        <taxon>Bacteria</taxon>
        <taxon>Candidatus Giovannoniibacteriota</taxon>
    </lineage>
</organism>
<gene>
    <name evidence="1" type="ORF">UW55_C0002G0099</name>
</gene>
<protein>
    <submittedName>
        <fullName evidence="1">Uncharacterized protein</fullName>
    </submittedName>
</protein>
<evidence type="ECO:0000313" key="1">
    <source>
        <dbReference type="EMBL" id="KKT63634.1"/>
    </source>
</evidence>
<accession>A0A0G1LVB4</accession>
<reference evidence="1 2" key="1">
    <citation type="journal article" date="2015" name="Nature">
        <title>rRNA introns, odd ribosomes, and small enigmatic genomes across a large radiation of phyla.</title>
        <authorList>
            <person name="Brown C.T."/>
            <person name="Hug L.A."/>
            <person name="Thomas B.C."/>
            <person name="Sharon I."/>
            <person name="Castelle C.J."/>
            <person name="Singh A."/>
            <person name="Wilkins M.J."/>
            <person name="Williams K.H."/>
            <person name="Banfield J.F."/>
        </authorList>
    </citation>
    <scope>NUCLEOTIDE SEQUENCE [LARGE SCALE GENOMIC DNA]</scope>
</reference>
<dbReference type="AlphaFoldDB" id="A0A0G1LVB4"/>